<accession>A0A0M3IW80</accession>
<keyword evidence="2" id="KW-1185">Reference proteome</keyword>
<dbReference type="AlphaFoldDB" id="A0A0M3IW80"/>
<dbReference type="Pfam" id="PF24629">
    <property type="entry name" value="STATB_N"/>
    <property type="match status" value="1"/>
</dbReference>
<feature type="domain" description="Signal transducer and activator of transcription b N-terminal" evidence="1">
    <location>
        <begin position="2"/>
        <end position="123"/>
    </location>
</feature>
<sequence length="196" mass="22963">LFKDDVDFLLSGKIPQSDQGQLISRIINYSNDLYTALDEEKQYLMGEVLYSWAVRQQKVSIGTLWSQQAHYRLLDTIHQQFEYFGELLEQTMSGVRYLQERYRHDAFDSLYVKLQQLAHYFLYYSIIVSRQPPSVVVKCGEAENHRRSRFWFNTEIRVLGGRAFGVDQEGEGVEINCFLITDDTARQLLSNAYHDV</sequence>
<dbReference type="GO" id="GO:0006355">
    <property type="term" value="P:regulation of DNA-templated transcription"/>
    <property type="evidence" value="ECO:0007669"/>
    <property type="project" value="InterPro"/>
</dbReference>
<protein>
    <submittedName>
        <fullName evidence="3">Alpha-1,4 glucan phosphorylase</fullName>
    </submittedName>
</protein>
<dbReference type="GO" id="GO:0007165">
    <property type="term" value="P:signal transduction"/>
    <property type="evidence" value="ECO:0007669"/>
    <property type="project" value="InterPro"/>
</dbReference>
<dbReference type="InterPro" id="IPR015988">
    <property type="entry name" value="STAT_TF_CC"/>
</dbReference>
<evidence type="ECO:0000259" key="1">
    <source>
        <dbReference type="Pfam" id="PF24629"/>
    </source>
</evidence>
<dbReference type="Proteomes" id="UP000036681">
    <property type="component" value="Unplaced"/>
</dbReference>
<dbReference type="WBParaSite" id="ALUE_0002300801-mRNA-1">
    <property type="protein sequence ID" value="ALUE_0002300801-mRNA-1"/>
    <property type="gene ID" value="ALUE_0002300801"/>
</dbReference>
<evidence type="ECO:0000313" key="3">
    <source>
        <dbReference type="WBParaSite" id="ALUE_0002300801-mRNA-1"/>
    </source>
</evidence>
<evidence type="ECO:0000313" key="2">
    <source>
        <dbReference type="Proteomes" id="UP000036681"/>
    </source>
</evidence>
<name>A0A0M3IW80_ASCLU</name>
<proteinExistence type="predicted"/>
<organism evidence="2 3">
    <name type="scientific">Ascaris lumbricoides</name>
    <name type="common">Giant roundworm</name>
    <dbReference type="NCBI Taxonomy" id="6252"/>
    <lineage>
        <taxon>Eukaryota</taxon>
        <taxon>Metazoa</taxon>
        <taxon>Ecdysozoa</taxon>
        <taxon>Nematoda</taxon>
        <taxon>Chromadorea</taxon>
        <taxon>Rhabditida</taxon>
        <taxon>Spirurina</taxon>
        <taxon>Ascaridomorpha</taxon>
        <taxon>Ascaridoidea</taxon>
        <taxon>Ascarididae</taxon>
        <taxon>Ascaris</taxon>
    </lineage>
</organism>
<dbReference type="SUPFAM" id="SSF47655">
    <property type="entry name" value="STAT"/>
    <property type="match status" value="1"/>
</dbReference>
<dbReference type="InterPro" id="IPR057515">
    <property type="entry name" value="STATB_N"/>
</dbReference>
<reference evidence="3" key="1">
    <citation type="submission" date="2017-02" db="UniProtKB">
        <authorList>
            <consortium name="WormBaseParasite"/>
        </authorList>
    </citation>
    <scope>IDENTIFICATION</scope>
</reference>